<comment type="caution">
    <text evidence="2">The sequence shown here is derived from an EMBL/GenBank/DDBJ whole genome shotgun (WGS) entry which is preliminary data.</text>
</comment>
<sequence>MEVQKGQVVIDISFRSHENQVNQDSLNTAMRTIPLDPKANAEYGINQNKCTSGYMNNIAKCSGSMGHVRKSRLKLRCCRCPEMTAQDKTRHIIFCISILTMLLCLIIFFVAFVHMLNRADKSNFTSADVTDDVLLVVFGVAAFVSVLVAFCSQRHAESSILRVARIFVRNSMEWTYISIDKPSDATAGEVI</sequence>
<keyword evidence="1" id="KW-1133">Transmembrane helix</keyword>
<keyword evidence="1" id="KW-0472">Membrane</keyword>
<proteinExistence type="predicted"/>
<dbReference type="AlphaFoldDB" id="A0ABD3W704"/>
<name>A0ABD3W704_SINWO</name>
<organism evidence="2 3">
    <name type="scientific">Sinanodonta woodiana</name>
    <name type="common">Chinese pond mussel</name>
    <name type="synonym">Anodonta woodiana</name>
    <dbReference type="NCBI Taxonomy" id="1069815"/>
    <lineage>
        <taxon>Eukaryota</taxon>
        <taxon>Metazoa</taxon>
        <taxon>Spiralia</taxon>
        <taxon>Lophotrochozoa</taxon>
        <taxon>Mollusca</taxon>
        <taxon>Bivalvia</taxon>
        <taxon>Autobranchia</taxon>
        <taxon>Heteroconchia</taxon>
        <taxon>Palaeoheterodonta</taxon>
        <taxon>Unionida</taxon>
        <taxon>Unionoidea</taxon>
        <taxon>Unionidae</taxon>
        <taxon>Unioninae</taxon>
        <taxon>Sinanodonta</taxon>
    </lineage>
</organism>
<reference evidence="2 3" key="1">
    <citation type="submission" date="2024-11" db="EMBL/GenBank/DDBJ databases">
        <title>Chromosome-level genome assembly of the freshwater bivalve Anodonta woodiana.</title>
        <authorList>
            <person name="Chen X."/>
        </authorList>
    </citation>
    <scope>NUCLEOTIDE SEQUENCE [LARGE SCALE GENOMIC DNA]</scope>
    <source>
        <strain evidence="2">MN2024</strain>
        <tissue evidence="2">Gills</tissue>
    </source>
</reference>
<feature type="transmembrane region" description="Helical" evidence="1">
    <location>
        <begin position="133"/>
        <end position="152"/>
    </location>
</feature>
<gene>
    <name evidence="2" type="ORF">ACJMK2_042319</name>
</gene>
<protein>
    <submittedName>
        <fullName evidence="2">Uncharacterized protein</fullName>
    </submittedName>
</protein>
<feature type="transmembrane region" description="Helical" evidence="1">
    <location>
        <begin position="92"/>
        <end position="113"/>
    </location>
</feature>
<keyword evidence="3" id="KW-1185">Reference proteome</keyword>
<accession>A0ABD3W704</accession>
<evidence type="ECO:0000313" key="2">
    <source>
        <dbReference type="EMBL" id="KAL3869654.1"/>
    </source>
</evidence>
<evidence type="ECO:0000256" key="1">
    <source>
        <dbReference type="SAM" id="Phobius"/>
    </source>
</evidence>
<dbReference type="EMBL" id="JBJQND010000008">
    <property type="protein sequence ID" value="KAL3869654.1"/>
    <property type="molecule type" value="Genomic_DNA"/>
</dbReference>
<evidence type="ECO:0000313" key="3">
    <source>
        <dbReference type="Proteomes" id="UP001634394"/>
    </source>
</evidence>
<dbReference type="Proteomes" id="UP001634394">
    <property type="component" value="Unassembled WGS sequence"/>
</dbReference>
<keyword evidence="1" id="KW-0812">Transmembrane</keyword>